<dbReference type="InterPro" id="IPR023828">
    <property type="entry name" value="Peptidase_S8_Ser-AS"/>
</dbReference>
<comment type="similarity">
    <text evidence="2">Belongs to the peptidase S8 family. Furin subfamily.</text>
</comment>
<keyword evidence="10" id="KW-0325">Glycoprotein</keyword>
<keyword evidence="5 15" id="KW-0732">Signal</keyword>
<accession>M3XKN9</accession>
<dbReference type="InterPro" id="IPR015500">
    <property type="entry name" value="Peptidase_S8_subtilisin-rel"/>
</dbReference>
<dbReference type="GeneID" id="102364125"/>
<feature type="transmembrane region" description="Helical" evidence="14">
    <location>
        <begin position="693"/>
        <end position="718"/>
    </location>
</feature>
<feature type="region of interest" description="Disordered" evidence="13">
    <location>
        <begin position="747"/>
        <end position="768"/>
    </location>
</feature>
<feature type="signal peptide" evidence="15">
    <location>
        <begin position="1"/>
        <end position="18"/>
    </location>
</feature>
<dbReference type="InterPro" id="IPR006212">
    <property type="entry name" value="Furin_repeat"/>
</dbReference>
<feature type="active site" description="Charge relay system" evidence="11 12">
    <location>
        <position position="188"/>
    </location>
</feature>
<dbReference type="InterPro" id="IPR008979">
    <property type="entry name" value="Galactose-bd-like_sf"/>
</dbReference>
<dbReference type="PROSITE" id="PS51829">
    <property type="entry name" value="P_HOMO_B"/>
    <property type="match status" value="1"/>
</dbReference>
<keyword evidence="7 12" id="KW-0720">Serine protease</keyword>
<evidence type="ECO:0000256" key="1">
    <source>
        <dbReference type="ARBA" id="ARBA00004308"/>
    </source>
</evidence>
<dbReference type="PRINTS" id="PR00723">
    <property type="entry name" value="SUBTILISIN"/>
</dbReference>
<dbReference type="GeneTree" id="ENSGT00940000161989"/>
<dbReference type="InParanoid" id="M3XKN9"/>
<keyword evidence="4" id="KW-0165">Cleavage on pair of basic residues</keyword>
<dbReference type="SUPFAM" id="SSF54897">
    <property type="entry name" value="Protease propeptides/inhibitors"/>
    <property type="match status" value="1"/>
</dbReference>
<feature type="chain" id="PRO_5004043440" evidence="15">
    <location>
        <begin position="19"/>
        <end position="768"/>
    </location>
</feature>
<dbReference type="Ensembl" id="ENSLACT00000025613.1">
    <property type="protein sequence ID" value="ENSLACP00000023295.1"/>
    <property type="gene ID" value="ENSLACG00000007325.2"/>
</dbReference>
<dbReference type="GO" id="GO:0005802">
    <property type="term" value="C:trans-Golgi network"/>
    <property type="evidence" value="ECO:0007669"/>
    <property type="project" value="TreeGrafter"/>
</dbReference>
<keyword evidence="14" id="KW-1133">Transmembrane helix</keyword>
<name>M3XKN9_LATCH</name>
<feature type="domain" description="P/Homo B" evidence="16">
    <location>
        <begin position="438"/>
        <end position="570"/>
    </location>
</feature>
<reference evidence="17" key="2">
    <citation type="submission" date="2025-08" db="UniProtKB">
        <authorList>
            <consortium name="Ensembl"/>
        </authorList>
    </citation>
    <scope>IDENTIFICATION</scope>
</reference>
<dbReference type="FunFam" id="3.40.50.200:FF:000001">
    <property type="entry name" value="Furin 2, isoform B"/>
    <property type="match status" value="1"/>
</dbReference>
<dbReference type="STRING" id="7897.ENSLACP00000023295"/>
<protein>
    <submittedName>
        <fullName evidence="17">Proprotein convertase subtilisin/kexin type 4</fullName>
    </submittedName>
</protein>
<evidence type="ECO:0000256" key="2">
    <source>
        <dbReference type="ARBA" id="ARBA00005325"/>
    </source>
</evidence>
<dbReference type="Gene3D" id="3.40.50.200">
    <property type="entry name" value="Peptidase S8/S53 domain"/>
    <property type="match status" value="1"/>
</dbReference>
<evidence type="ECO:0000256" key="3">
    <source>
        <dbReference type="ARBA" id="ARBA00022670"/>
    </source>
</evidence>
<dbReference type="Pfam" id="PF00082">
    <property type="entry name" value="Peptidase_S8"/>
    <property type="match status" value="1"/>
</dbReference>
<evidence type="ECO:0000256" key="5">
    <source>
        <dbReference type="ARBA" id="ARBA00022729"/>
    </source>
</evidence>
<dbReference type="PROSITE" id="PS00137">
    <property type="entry name" value="SUBTILASE_HIS"/>
    <property type="match status" value="1"/>
</dbReference>
<dbReference type="FunCoup" id="M3XKN9">
    <property type="interactions" value="93"/>
</dbReference>
<dbReference type="GO" id="GO:0004252">
    <property type="term" value="F:serine-type endopeptidase activity"/>
    <property type="evidence" value="ECO:0007669"/>
    <property type="project" value="UniProtKB-UniRule"/>
</dbReference>
<dbReference type="FunFam" id="3.30.70.850:FF:000001">
    <property type="entry name" value="Proprotein convertase subtilisin/kexin type 5"/>
    <property type="match status" value="1"/>
</dbReference>
<evidence type="ECO:0000256" key="12">
    <source>
        <dbReference type="PROSITE-ProRule" id="PRU01240"/>
    </source>
</evidence>
<dbReference type="EMBL" id="AFYH01105501">
    <property type="status" value="NOT_ANNOTATED_CDS"/>
    <property type="molecule type" value="Genomic_DNA"/>
</dbReference>
<dbReference type="GO" id="GO:0000139">
    <property type="term" value="C:Golgi membrane"/>
    <property type="evidence" value="ECO:0007669"/>
    <property type="project" value="TreeGrafter"/>
</dbReference>
<dbReference type="PROSITE" id="PS00138">
    <property type="entry name" value="SUBTILASE_SER"/>
    <property type="match status" value="1"/>
</dbReference>
<dbReference type="Gene3D" id="3.30.70.850">
    <property type="entry name" value="Peptidase S8, pro-domain"/>
    <property type="match status" value="1"/>
</dbReference>
<dbReference type="InterPro" id="IPR032815">
    <property type="entry name" value="S8_pro-domain"/>
</dbReference>
<comment type="subcellular location">
    <subcellularLocation>
        <location evidence="1">Endomembrane system</location>
    </subcellularLocation>
</comment>
<dbReference type="SUPFAM" id="SSF52743">
    <property type="entry name" value="Subtilisin-like"/>
    <property type="match status" value="1"/>
</dbReference>
<evidence type="ECO:0000256" key="11">
    <source>
        <dbReference type="PIRSR" id="PIRSR615500-1"/>
    </source>
</evidence>
<keyword evidence="18" id="KW-1185">Reference proteome</keyword>
<evidence type="ECO:0000256" key="13">
    <source>
        <dbReference type="SAM" id="MobiDB-lite"/>
    </source>
</evidence>
<keyword evidence="9" id="KW-0865">Zymogen</keyword>
<reference evidence="17" key="3">
    <citation type="submission" date="2025-09" db="UniProtKB">
        <authorList>
            <consortium name="Ensembl"/>
        </authorList>
    </citation>
    <scope>IDENTIFICATION</scope>
</reference>
<dbReference type="SMART" id="SM00261">
    <property type="entry name" value="FU"/>
    <property type="match status" value="2"/>
</dbReference>
<dbReference type="InterPro" id="IPR000209">
    <property type="entry name" value="Peptidase_S8/S53_dom"/>
</dbReference>
<evidence type="ECO:0000256" key="7">
    <source>
        <dbReference type="ARBA" id="ARBA00022825"/>
    </source>
</evidence>
<keyword evidence="14" id="KW-0812">Transmembrane</keyword>
<dbReference type="InterPro" id="IPR036852">
    <property type="entry name" value="Peptidase_S8/S53_dom_sf"/>
</dbReference>
<dbReference type="Gene3D" id="2.10.220.10">
    <property type="entry name" value="Hormone Receptor, Insulin-like Growth Factor Receptor 1, Chain A, domain 2"/>
    <property type="match status" value="1"/>
</dbReference>
<dbReference type="Gene3D" id="2.60.120.260">
    <property type="entry name" value="Galactose-binding domain-like"/>
    <property type="match status" value="1"/>
</dbReference>
<keyword evidence="3 12" id="KW-0645">Protease</keyword>
<dbReference type="InterPro" id="IPR009030">
    <property type="entry name" value="Growth_fac_rcpt_cys_sf"/>
</dbReference>
<dbReference type="PANTHER" id="PTHR42884">
    <property type="entry name" value="PROPROTEIN CONVERTASE SUBTILISIN/KEXIN-RELATED"/>
    <property type="match status" value="1"/>
</dbReference>
<dbReference type="InterPro" id="IPR002884">
    <property type="entry name" value="P_dom"/>
</dbReference>
<proteinExistence type="inferred from homology"/>
<evidence type="ECO:0000313" key="18">
    <source>
        <dbReference type="Proteomes" id="UP000008672"/>
    </source>
</evidence>
<evidence type="ECO:0000259" key="16">
    <source>
        <dbReference type="PROSITE" id="PS51829"/>
    </source>
</evidence>
<dbReference type="SUPFAM" id="SSF49785">
    <property type="entry name" value="Galactose-binding domain-like"/>
    <property type="match status" value="1"/>
</dbReference>
<dbReference type="Pfam" id="PF16470">
    <property type="entry name" value="S8_pro-domain"/>
    <property type="match status" value="1"/>
</dbReference>
<dbReference type="OMA" id="WDEAPQG"/>
<dbReference type="GO" id="GO:0016486">
    <property type="term" value="P:peptide hormone processing"/>
    <property type="evidence" value="ECO:0007669"/>
    <property type="project" value="TreeGrafter"/>
</dbReference>
<dbReference type="CDD" id="cd00064">
    <property type="entry name" value="FU"/>
    <property type="match status" value="1"/>
</dbReference>
<keyword evidence="8 14" id="KW-0472">Membrane</keyword>
<organism evidence="17 18">
    <name type="scientific">Latimeria chalumnae</name>
    <name type="common">Coelacanth</name>
    <dbReference type="NCBI Taxonomy" id="7897"/>
    <lineage>
        <taxon>Eukaryota</taxon>
        <taxon>Metazoa</taxon>
        <taxon>Chordata</taxon>
        <taxon>Craniata</taxon>
        <taxon>Vertebrata</taxon>
        <taxon>Euteleostomi</taxon>
        <taxon>Coelacanthiformes</taxon>
        <taxon>Coelacanthidae</taxon>
        <taxon>Latimeria</taxon>
    </lineage>
</organism>
<reference evidence="18" key="1">
    <citation type="submission" date="2011-08" db="EMBL/GenBank/DDBJ databases">
        <title>The draft genome of Latimeria chalumnae.</title>
        <authorList>
            <person name="Di Palma F."/>
            <person name="Alfoldi J."/>
            <person name="Johnson J."/>
            <person name="Berlin A."/>
            <person name="Gnerre S."/>
            <person name="Jaffe D."/>
            <person name="MacCallum I."/>
            <person name="Young S."/>
            <person name="Walker B.J."/>
            <person name="Lander E."/>
            <person name="Lindblad-Toh K."/>
        </authorList>
    </citation>
    <scope>NUCLEOTIDE SEQUENCE [LARGE SCALE GENOMIC DNA]</scope>
    <source>
        <strain evidence="18">Wild caught</strain>
    </source>
</reference>
<gene>
    <name evidence="17" type="primary">PCSK4</name>
</gene>
<dbReference type="FunFam" id="2.60.120.260:FF:000034">
    <property type="entry name" value="furin isoform X2"/>
    <property type="match status" value="1"/>
</dbReference>
<evidence type="ECO:0000256" key="10">
    <source>
        <dbReference type="ARBA" id="ARBA00023180"/>
    </source>
</evidence>
<dbReference type="KEGG" id="lcm:102364125"/>
<dbReference type="InterPro" id="IPR022398">
    <property type="entry name" value="Peptidase_S8_His-AS"/>
</dbReference>
<dbReference type="PROSITE" id="PS00136">
    <property type="entry name" value="SUBTILASE_ASP"/>
    <property type="match status" value="1"/>
</dbReference>
<dbReference type="Proteomes" id="UP000008672">
    <property type="component" value="Unassembled WGS sequence"/>
</dbReference>
<dbReference type="AlphaFoldDB" id="M3XKN9"/>
<dbReference type="CDD" id="cd04059">
    <property type="entry name" value="Peptidases_S8_Protein_convertases_Kexins_Furin-like"/>
    <property type="match status" value="1"/>
</dbReference>
<evidence type="ECO:0000256" key="4">
    <source>
        <dbReference type="ARBA" id="ARBA00022685"/>
    </source>
</evidence>
<feature type="active site" description="Charge relay system" evidence="11 12">
    <location>
        <position position="147"/>
    </location>
</feature>
<dbReference type="PANTHER" id="PTHR42884:SF16">
    <property type="entry name" value="PROPROTEIN CONVERTASE SUBTILISIN_KEXIN TYPE 4"/>
    <property type="match status" value="1"/>
</dbReference>
<feature type="active site" description="Charge relay system" evidence="11 12">
    <location>
        <position position="362"/>
    </location>
</feature>
<sequence length="768" mass="84914">MIIIRHILILIVSEIYVAVEVYTNSWAVHLSAGPEVASLIAEKQGFINLGKVFEDDDYYHFKHRAVAKRSFTRHWSRHIRLKKHPKVHWVQQQVLKRRNKRDAFVFPNDPLYSKQWYMNGETPYDLNVRSAWKKGYTGDGVVVTILDDGIEKNHPDLSANYDPKASYDINGEDPDPQPRYSFLNENRHGTRCAGEVAAVANNGICGAGIAYNAKIGGVRMLDGPITDIVEARSLSMNRWHIHIYSASWGPEDDGKTVDGPGNLANEAIYKGIVKGRSGLGSIFVWASGNGGLHKDNCNCDGYTTSIYTLSVGSTTEGGNVPWYSEACASTLTTTYSSGFINDRKIVTTDLRHQCTETHTGTSASAPLAAGIIALALEANPTLTWRDMQHVVLRASKPQHLKAEDWVVNGVGRKVSHHYGYGLLDAAALVDLAKKWVTVQPQRKCFIEIVTIPHSFSTRLEISKNVLACAGSSQYIHSLEHVQATVSLIYSRRGDLQISLTSPMGTTSTLVAVRPYDLSTQGYSNWSFMSTHFWDENPQGVWTLELENKGDYSNTGLLIYFELKLYGTNEDMMTRATETEVVSDCKKYNAEGACEECKSPYYAFGKLCITYCPPYHYKSTKTLNVRVSSSVKANTVKVCTACHSSCYSCNGNTANNCTACPPFATYDEILHSCSAPVFPRVLTRDITQDKFHHIVTVVGIILGAPFTIFCLLALVSWALRKFGPDSSMFINGAPNIANTETELPALTEDETGASEGESAGFLGERTHPQ</sequence>
<evidence type="ECO:0000256" key="6">
    <source>
        <dbReference type="ARBA" id="ARBA00022801"/>
    </source>
</evidence>
<evidence type="ECO:0000313" key="17">
    <source>
        <dbReference type="Ensembl" id="ENSLACP00000023295.1"/>
    </source>
</evidence>
<dbReference type="eggNOG" id="KOG3525">
    <property type="taxonomic scope" value="Eukaryota"/>
</dbReference>
<dbReference type="OrthoDB" id="300641at2759"/>
<evidence type="ECO:0000256" key="8">
    <source>
        <dbReference type="ARBA" id="ARBA00023136"/>
    </source>
</evidence>
<dbReference type="Pfam" id="PF01483">
    <property type="entry name" value="P_proprotein"/>
    <property type="match status" value="1"/>
</dbReference>
<dbReference type="SUPFAM" id="SSF57184">
    <property type="entry name" value="Growth factor receptor domain"/>
    <property type="match status" value="1"/>
</dbReference>
<dbReference type="InterPro" id="IPR034182">
    <property type="entry name" value="Kexin/furin"/>
</dbReference>
<dbReference type="PROSITE" id="PS51892">
    <property type="entry name" value="SUBTILASE"/>
    <property type="match status" value="1"/>
</dbReference>
<evidence type="ECO:0000256" key="9">
    <source>
        <dbReference type="ARBA" id="ARBA00023145"/>
    </source>
</evidence>
<evidence type="ECO:0000256" key="15">
    <source>
        <dbReference type="SAM" id="SignalP"/>
    </source>
</evidence>
<dbReference type="InterPro" id="IPR038466">
    <property type="entry name" value="S8_pro-domain_sf"/>
</dbReference>
<keyword evidence="6 12" id="KW-0378">Hydrolase</keyword>
<evidence type="ECO:0000256" key="14">
    <source>
        <dbReference type="SAM" id="Phobius"/>
    </source>
</evidence>
<dbReference type="InterPro" id="IPR023827">
    <property type="entry name" value="Peptidase_S8_Asp-AS"/>
</dbReference>